<dbReference type="InterPro" id="IPR023997">
    <property type="entry name" value="TonB-dep_OMP_SusC/RagA_CS"/>
</dbReference>
<dbReference type="Pfam" id="PF07715">
    <property type="entry name" value="Plug"/>
    <property type="match status" value="1"/>
</dbReference>
<dbReference type="Pfam" id="PF13715">
    <property type="entry name" value="CarbopepD_reg_2"/>
    <property type="match status" value="1"/>
</dbReference>
<dbReference type="Gene3D" id="2.170.130.10">
    <property type="entry name" value="TonB-dependent receptor, plug domain"/>
    <property type="match status" value="1"/>
</dbReference>
<evidence type="ECO:0000256" key="3">
    <source>
        <dbReference type="ARBA" id="ARBA00022452"/>
    </source>
</evidence>
<evidence type="ECO:0000259" key="9">
    <source>
        <dbReference type="Pfam" id="PF07715"/>
    </source>
</evidence>
<keyword evidence="3 7" id="KW-1134">Transmembrane beta strand</keyword>
<comment type="similarity">
    <text evidence="7">Belongs to the TonB-dependent receptor family.</text>
</comment>
<dbReference type="InterPro" id="IPR012910">
    <property type="entry name" value="Plug_dom"/>
</dbReference>
<dbReference type="SUPFAM" id="SSF49464">
    <property type="entry name" value="Carboxypeptidase regulatory domain-like"/>
    <property type="match status" value="1"/>
</dbReference>
<accession>A0A4R6WGD0</accession>
<evidence type="ECO:0000256" key="5">
    <source>
        <dbReference type="ARBA" id="ARBA00023136"/>
    </source>
</evidence>
<dbReference type="Proteomes" id="UP000295292">
    <property type="component" value="Unassembled WGS sequence"/>
</dbReference>
<keyword evidence="6 7" id="KW-0998">Cell outer membrane</keyword>
<keyword evidence="2 7" id="KW-0813">Transport</keyword>
<protein>
    <submittedName>
        <fullName evidence="10">TonB-linked SusC/RagA family outer membrane protein</fullName>
    </submittedName>
</protein>
<dbReference type="OrthoDB" id="1094723at2"/>
<proteinExistence type="inferred from homology"/>
<dbReference type="InterPro" id="IPR008969">
    <property type="entry name" value="CarboxyPept-like_regulatory"/>
</dbReference>
<evidence type="ECO:0000256" key="7">
    <source>
        <dbReference type="PROSITE-ProRule" id="PRU01360"/>
    </source>
</evidence>
<feature type="signal peptide" evidence="8">
    <location>
        <begin position="1"/>
        <end position="28"/>
    </location>
</feature>
<dbReference type="InterPro" id="IPR039426">
    <property type="entry name" value="TonB-dep_rcpt-like"/>
</dbReference>
<evidence type="ECO:0000256" key="2">
    <source>
        <dbReference type="ARBA" id="ARBA00022448"/>
    </source>
</evidence>
<feature type="domain" description="TonB-dependent receptor plug" evidence="9">
    <location>
        <begin position="207"/>
        <end position="324"/>
    </location>
</feature>
<keyword evidence="11" id="KW-1185">Reference proteome</keyword>
<dbReference type="SUPFAM" id="SSF56935">
    <property type="entry name" value="Porins"/>
    <property type="match status" value="1"/>
</dbReference>
<evidence type="ECO:0000256" key="6">
    <source>
        <dbReference type="ARBA" id="ARBA00023237"/>
    </source>
</evidence>
<evidence type="ECO:0000313" key="10">
    <source>
        <dbReference type="EMBL" id="TDQ79210.1"/>
    </source>
</evidence>
<keyword evidence="8" id="KW-0732">Signal</keyword>
<dbReference type="RefSeq" id="WP_133583013.1">
    <property type="nucleotide sequence ID" value="NZ_SNYV01000011.1"/>
</dbReference>
<dbReference type="InterPro" id="IPR023996">
    <property type="entry name" value="TonB-dep_OMP_SusC/RagA"/>
</dbReference>
<keyword evidence="4 7" id="KW-0812">Transmembrane</keyword>
<dbReference type="InterPro" id="IPR036942">
    <property type="entry name" value="Beta-barrel_TonB_sf"/>
</dbReference>
<evidence type="ECO:0000256" key="1">
    <source>
        <dbReference type="ARBA" id="ARBA00004571"/>
    </source>
</evidence>
<dbReference type="NCBIfam" id="TIGR04057">
    <property type="entry name" value="SusC_RagA_signa"/>
    <property type="match status" value="1"/>
</dbReference>
<name>A0A4R6WGD0_9SPHI</name>
<evidence type="ECO:0000256" key="8">
    <source>
        <dbReference type="SAM" id="SignalP"/>
    </source>
</evidence>
<feature type="chain" id="PRO_5020497357" evidence="8">
    <location>
        <begin position="29"/>
        <end position="1100"/>
    </location>
</feature>
<sequence length="1100" mass="124163">MKQFFQNRMFKCCVLLMCSLILTTVVFGQESKVTIQRKNISLDELLTELRKQTGFDFVSLTSKFDFSRKIDANFKNDELDQVLDKYFNVQTGVVYVYKNNSIILMDEQKAQLRKITGVVLHGETGKPMPGVTVSFPVKGIRVRTDEEGKFGIQVPEYARQLELISLGFQKRILPISSASNYIIHLTGKSEDIDEVVVTGIFERKAENFTGAARTISGEELKKISTNNIFAGISAIEPSFRIMPNNVMGGNINQLPDIQLRGQNSLPNLAGELSSNPNQPLFILDGFEVNLQRIVDLDMNMIASITILKDASATAIYGSRGANGVMVVNTIAPKPGKIQVTLNNDFRISAPDLSVYNYLNAVEKLDFEQRVGVYSSDFDQNKYRLDNLYNERWKNVQRGIDTDWKKIPTQVGYNNRTSVNLQGGDQHIRYGMLASADLQQGVMKGQDRKNYSGQFDLTYLVSKLQFKNSIRVYQNLANESPYGNFSAYLKMNPYWTPYGADGNVQRYLENYTIVGLPYKTTNPMYNAILNSVNQTKYIGFTNNFQIRYNITPSLYIESNLGLSRQSGGTDQFYSADDSRFEETTDINRKGSYTDRNDESSSYESVTNLNYNFKRGKHQWFSTGSLNLSSSTNSYTQILAEGFPYDRLDNLLFANQYQENGRPTGDESTVRRIGMLYSGNYSYDSRFLVDLSIKRDGSSQYGTDKRFGTFWSTGLGWNIHNERFFKQNGLVNRLKLRGSYGTTGSLNIPAYSAQTRYNFGVSSGYYNELGANIGNLGNPLLSWQNVYKLNFGIDAILFNERLDIRLDAYRDITDDAITQITLAPSTGFTGYSENLGKVENKGFEYSVRYKALENKGTGTIWTLYVNGFTNKNVLKELSNALKASNDRLNENNQAQTVPNILLQEGNSMDAIYVVRSLGVDPATGSEIFLTKDGQKTYEWNAADKVAYGVSIPKWNGNFGTNLNHKGFELGILFNYQFGGQLYNQTLIDNVESVKPNVNVDRRAYDLGWTGPGNISQFTRIGLDTEPTRLTSRFVQNNNTLTLSTLSLGYNFYRQDWVKRIGLRSFQLTALTNDLIRFSSIEIERGTSNPFARTFALSVRVGI</sequence>
<dbReference type="AlphaFoldDB" id="A0A4R6WGD0"/>
<dbReference type="PROSITE" id="PS52016">
    <property type="entry name" value="TONB_DEPENDENT_REC_3"/>
    <property type="match status" value="1"/>
</dbReference>
<dbReference type="InterPro" id="IPR037066">
    <property type="entry name" value="Plug_dom_sf"/>
</dbReference>
<keyword evidence="5 7" id="KW-0472">Membrane</keyword>
<dbReference type="EMBL" id="SNYV01000011">
    <property type="protein sequence ID" value="TDQ79210.1"/>
    <property type="molecule type" value="Genomic_DNA"/>
</dbReference>
<gene>
    <name evidence="10" type="ORF">CLV99_0642</name>
</gene>
<organism evidence="10 11">
    <name type="scientific">Sphingobacterium yanglingense</name>
    <dbReference type="NCBI Taxonomy" id="1437280"/>
    <lineage>
        <taxon>Bacteria</taxon>
        <taxon>Pseudomonadati</taxon>
        <taxon>Bacteroidota</taxon>
        <taxon>Sphingobacteriia</taxon>
        <taxon>Sphingobacteriales</taxon>
        <taxon>Sphingobacteriaceae</taxon>
        <taxon>Sphingobacterium</taxon>
    </lineage>
</organism>
<dbReference type="NCBIfam" id="TIGR04056">
    <property type="entry name" value="OMP_RagA_SusC"/>
    <property type="match status" value="1"/>
</dbReference>
<dbReference type="GO" id="GO:0009279">
    <property type="term" value="C:cell outer membrane"/>
    <property type="evidence" value="ECO:0007669"/>
    <property type="project" value="UniProtKB-SubCell"/>
</dbReference>
<evidence type="ECO:0000313" key="11">
    <source>
        <dbReference type="Proteomes" id="UP000295292"/>
    </source>
</evidence>
<comment type="subcellular location">
    <subcellularLocation>
        <location evidence="1 7">Cell outer membrane</location>
        <topology evidence="1 7">Multi-pass membrane protein</topology>
    </subcellularLocation>
</comment>
<reference evidence="10 11" key="1">
    <citation type="submission" date="2019-03" db="EMBL/GenBank/DDBJ databases">
        <title>Genomic Encyclopedia of Archaeal and Bacterial Type Strains, Phase II (KMG-II): from individual species to whole genera.</title>
        <authorList>
            <person name="Goeker M."/>
        </authorList>
    </citation>
    <scope>NUCLEOTIDE SEQUENCE [LARGE SCALE GENOMIC DNA]</scope>
    <source>
        <strain evidence="10 11">DSM 28353</strain>
    </source>
</reference>
<dbReference type="Gene3D" id="2.40.170.20">
    <property type="entry name" value="TonB-dependent receptor, beta-barrel domain"/>
    <property type="match status" value="1"/>
</dbReference>
<evidence type="ECO:0000256" key="4">
    <source>
        <dbReference type="ARBA" id="ARBA00022692"/>
    </source>
</evidence>
<comment type="caution">
    <text evidence="10">The sequence shown here is derived from an EMBL/GenBank/DDBJ whole genome shotgun (WGS) entry which is preliminary data.</text>
</comment>